<feature type="binding site" evidence="5">
    <location>
        <begin position="229"/>
        <end position="230"/>
    </location>
    <ligand>
        <name>substrate</name>
    </ligand>
</feature>
<dbReference type="NCBIfam" id="TIGR03138">
    <property type="entry name" value="QueF"/>
    <property type="match status" value="1"/>
</dbReference>
<feature type="binding site" evidence="5">
    <location>
        <begin position="89"/>
        <end position="90"/>
    </location>
    <ligand>
        <name>NADPH</name>
        <dbReference type="ChEBI" id="CHEBI:57783"/>
    </ligand>
</feature>
<protein>
    <recommendedName>
        <fullName evidence="5">NADPH-dependent 7-cyano-7-deazaguanine reductase</fullName>
        <ecNumber evidence="5">1.7.1.13</ecNumber>
    </recommendedName>
    <alternativeName>
        <fullName evidence="5">7-cyano-7-carbaguanine reductase</fullName>
    </alternativeName>
    <alternativeName>
        <fullName evidence="5">NADPH-dependent nitrile oxidoreductase</fullName>
    </alternativeName>
    <alternativeName>
        <fullName evidence="5">PreQ(0) reductase</fullName>
    </alternativeName>
</protein>
<evidence type="ECO:0000256" key="5">
    <source>
        <dbReference type="HAMAP-Rule" id="MF_00817"/>
    </source>
</evidence>
<sequence length="282" mass="33122">MTYYQDESLSHLTLGKKTGYADQYQPDLLQPVPRRLNRQQLNIIEQQPFDQGADIWTLYELSWLNRRGVPQVAIADVYLDFRSENLIESKSFKLYLNSFNQTRFPDMETVRATIEKDLRQCAKGEVKVVIHTLDHYSQQPIACFSGVNLDQQDITIDNYQFNPDLLADCVKTSDSVVEETLVSHLLKSNCLITQQPDWGSVQIHYVGHPIDREKLLRYLISFRQHNEFHEQCVERIFCDLMRYARPEKLTVYARYTRRGGLDINPFRSNFELLPENLRLARQ</sequence>
<dbReference type="GO" id="GO:0005737">
    <property type="term" value="C:cytoplasm"/>
    <property type="evidence" value="ECO:0007669"/>
    <property type="project" value="UniProtKB-SubCell"/>
</dbReference>
<comment type="subunit">
    <text evidence="5">Homodimer.</text>
</comment>
<dbReference type="InterPro" id="IPR016428">
    <property type="entry name" value="QueF_type2"/>
</dbReference>
<dbReference type="InterPro" id="IPR029139">
    <property type="entry name" value="QueF_N"/>
</dbReference>
<feature type="active site" description="Proton donor" evidence="5">
    <location>
        <position position="197"/>
    </location>
</feature>
<comment type="pathway">
    <text evidence="5">tRNA modification; tRNA-queuosine biosynthesis.</text>
</comment>
<comment type="catalytic activity">
    <reaction evidence="5">
        <text>7-aminomethyl-7-carbaguanine + 2 NADP(+) = 7-cyano-7-carbaguanine + 2 NADPH + 3 H(+)</text>
        <dbReference type="Rhea" id="RHEA:13409"/>
        <dbReference type="ChEBI" id="CHEBI:15378"/>
        <dbReference type="ChEBI" id="CHEBI:45075"/>
        <dbReference type="ChEBI" id="CHEBI:57783"/>
        <dbReference type="ChEBI" id="CHEBI:58349"/>
        <dbReference type="ChEBI" id="CHEBI:58703"/>
        <dbReference type="EC" id="1.7.1.13"/>
    </reaction>
</comment>
<dbReference type="AlphaFoldDB" id="A0A1A7NPH2"/>
<keyword evidence="2 5" id="KW-0671">Queuosine biosynthesis</keyword>
<proteinExistence type="inferred from homology"/>
<comment type="function">
    <text evidence="5">Catalyzes the NADPH-dependent reduction of 7-cyano-7-deazaguanine (preQ0) to 7-aminomethyl-7-deazaguanine (preQ1).</text>
</comment>
<keyword evidence="3 5" id="KW-0521">NADP</keyword>
<dbReference type="PATRIC" id="fig|505345.7.peg.1445"/>
<dbReference type="EC" id="1.7.1.13" evidence="5"/>
<feature type="active site" description="Thioimide intermediate" evidence="5">
    <location>
        <position position="190"/>
    </location>
</feature>
<dbReference type="GO" id="GO:0033739">
    <property type="term" value="F:preQ1 synthase activity"/>
    <property type="evidence" value="ECO:0007669"/>
    <property type="project" value="UniProtKB-UniRule"/>
</dbReference>
<dbReference type="InterPro" id="IPR043133">
    <property type="entry name" value="GTP-CH-I_C/QueF"/>
</dbReference>
<organism evidence="7 8">
    <name type="scientific">Gallibacterium genomosp. 3</name>
    <dbReference type="NCBI Taxonomy" id="505345"/>
    <lineage>
        <taxon>Bacteria</taxon>
        <taxon>Pseudomonadati</taxon>
        <taxon>Pseudomonadota</taxon>
        <taxon>Gammaproteobacteria</taxon>
        <taxon>Pasteurellales</taxon>
        <taxon>Pasteurellaceae</taxon>
        <taxon>Gallibacterium</taxon>
    </lineage>
</organism>
<reference evidence="7 8" key="1">
    <citation type="submission" date="2014-11" db="EMBL/GenBank/DDBJ databases">
        <title>Pan-genome of Gallibacterium spp.</title>
        <authorList>
            <person name="Kudirkiene E."/>
            <person name="Bojesen A.M."/>
        </authorList>
    </citation>
    <scope>NUCLEOTIDE SEQUENCE [LARGE SCALE GENOMIC DNA]</scope>
    <source>
        <strain evidence="7 8">F151</strain>
    </source>
</reference>
<feature type="binding site" evidence="5">
    <location>
        <begin position="258"/>
        <end position="259"/>
    </location>
    <ligand>
        <name>NADPH</name>
        <dbReference type="ChEBI" id="CHEBI:57783"/>
    </ligand>
</feature>
<dbReference type="Proteomes" id="UP000243558">
    <property type="component" value="Unassembled WGS sequence"/>
</dbReference>
<dbReference type="UniPathway" id="UPA00392"/>
<evidence type="ECO:0000259" key="6">
    <source>
        <dbReference type="Pfam" id="PF14819"/>
    </source>
</evidence>
<feature type="domain" description="NADPH-dependent 7-cyano-7-deazaguanine reductase N-terminal" evidence="6">
    <location>
        <begin position="20"/>
        <end position="129"/>
    </location>
</feature>
<feature type="binding site" evidence="5">
    <location>
        <begin position="87"/>
        <end position="89"/>
    </location>
    <ligand>
        <name>substrate</name>
    </ligand>
</feature>
<keyword evidence="8" id="KW-1185">Reference proteome</keyword>
<dbReference type="EMBL" id="JTJM01000033">
    <property type="protein sequence ID" value="OBW91500.1"/>
    <property type="molecule type" value="Genomic_DNA"/>
</dbReference>
<dbReference type="Pfam" id="PF14489">
    <property type="entry name" value="QueF"/>
    <property type="match status" value="1"/>
</dbReference>
<dbReference type="InterPro" id="IPR050084">
    <property type="entry name" value="NADPH_dep_7-cyano-7-deazaG_red"/>
</dbReference>
<dbReference type="OrthoDB" id="9789995at2"/>
<dbReference type="Pfam" id="PF14819">
    <property type="entry name" value="QueF_N"/>
    <property type="match status" value="1"/>
</dbReference>
<comment type="caution">
    <text evidence="7">The sequence shown here is derived from an EMBL/GenBank/DDBJ whole genome shotgun (WGS) entry which is preliminary data.</text>
</comment>
<name>A0A1A7NPH2_9PAST</name>
<dbReference type="Gene3D" id="3.30.1130.10">
    <property type="match status" value="2"/>
</dbReference>
<dbReference type="PIRSF" id="PIRSF004750">
    <property type="entry name" value="Nitrile_oxidored_YqcD_prd"/>
    <property type="match status" value="1"/>
</dbReference>
<dbReference type="HAMAP" id="MF_00817">
    <property type="entry name" value="QueF_type2"/>
    <property type="match status" value="1"/>
</dbReference>
<dbReference type="GO" id="GO:0008616">
    <property type="term" value="P:tRNA queuosine(34) biosynthetic process"/>
    <property type="evidence" value="ECO:0007669"/>
    <property type="project" value="UniProtKB-UniRule"/>
</dbReference>
<dbReference type="InterPro" id="IPR029500">
    <property type="entry name" value="QueF"/>
</dbReference>
<evidence type="ECO:0000313" key="8">
    <source>
        <dbReference type="Proteomes" id="UP000243558"/>
    </source>
</evidence>
<keyword evidence="4 5" id="KW-0560">Oxidoreductase</keyword>
<comment type="similarity">
    <text evidence="5">Belongs to the GTP cyclohydrolase I family. QueF type 2 subfamily.</text>
</comment>
<evidence type="ECO:0000256" key="1">
    <source>
        <dbReference type="ARBA" id="ARBA00022490"/>
    </source>
</evidence>
<keyword evidence="1 5" id="KW-0963">Cytoplasm</keyword>
<evidence type="ECO:0000256" key="3">
    <source>
        <dbReference type="ARBA" id="ARBA00022857"/>
    </source>
</evidence>
<evidence type="ECO:0000256" key="4">
    <source>
        <dbReference type="ARBA" id="ARBA00023002"/>
    </source>
</evidence>
<comment type="subcellular location">
    <subcellularLocation>
        <location evidence="5">Cytoplasm</location>
    </subcellularLocation>
</comment>
<dbReference type="PANTHER" id="PTHR34354:SF1">
    <property type="entry name" value="NADPH-DEPENDENT 7-CYANO-7-DEAZAGUANINE REDUCTASE"/>
    <property type="match status" value="1"/>
</dbReference>
<evidence type="ECO:0000313" key="7">
    <source>
        <dbReference type="EMBL" id="OBW91500.1"/>
    </source>
</evidence>
<dbReference type="PANTHER" id="PTHR34354">
    <property type="entry name" value="NADPH-DEPENDENT 7-CYANO-7-DEAZAGUANINE REDUCTASE"/>
    <property type="match status" value="1"/>
</dbReference>
<gene>
    <name evidence="5 7" type="primary">queF</name>
    <name evidence="7" type="ORF">QV01_07325</name>
</gene>
<dbReference type="RefSeq" id="WP_065239514.1">
    <property type="nucleotide sequence ID" value="NZ_JTJM01000033.1"/>
</dbReference>
<dbReference type="SUPFAM" id="SSF55620">
    <property type="entry name" value="Tetrahydrobiopterin biosynthesis enzymes-like"/>
    <property type="match status" value="1"/>
</dbReference>
<evidence type="ECO:0000256" key="2">
    <source>
        <dbReference type="ARBA" id="ARBA00022785"/>
    </source>
</evidence>
<accession>A0A1A7NPH2</accession>